<dbReference type="EMBL" id="FNYC01000002">
    <property type="protein sequence ID" value="SEI66093.1"/>
    <property type="molecule type" value="Genomic_DNA"/>
</dbReference>
<sequence length="330" mass="35739">MMQGCENVLARTLPRRAPRVAYRNGEVAAALAEHGTLAVLGFGSGVSASEDPRWLRVALESFDAPAPLELWQVDAEVSHGRDGAVRWAAGGGWLFAAVELDEAAHGGPGGAATHAYQALRQLVEGRAERHVLRIWNYLEAINRGEGDAERYKLFCEGRATGMGAFFAEGFPAATAIGHHGPAGRLQVYLLACDQPGERIENPRQVSAWCYPRQYGRTPPSFARAMLLPAQDALAISGTAAVVGHASAHEDDLHAQLEETFTNLEALLARGRLAPGFDTQSPLKAYVRHPADAAQVREFITRRLPGVPVLLLHGDICRSELLVEIDGWRYA</sequence>
<accession>A0A1H6SDL7</accession>
<protein>
    <submittedName>
        <fullName evidence="2">Chorismate lyase / 3-hydroxybenzoate synthase</fullName>
    </submittedName>
</protein>
<dbReference type="Pfam" id="PF21168">
    <property type="entry name" value="FkbO_Hyg5-like_N"/>
    <property type="match status" value="1"/>
</dbReference>
<dbReference type="Gene3D" id="3.30.1330.40">
    <property type="entry name" value="RutC-like"/>
    <property type="match status" value="1"/>
</dbReference>
<gene>
    <name evidence="2" type="ORF">SAMN04487997_1369</name>
</gene>
<dbReference type="OrthoDB" id="1114505at2"/>
<keyword evidence="2" id="KW-0456">Lyase</keyword>
<reference evidence="2 3" key="1">
    <citation type="submission" date="2016-10" db="EMBL/GenBank/DDBJ databases">
        <authorList>
            <person name="de Groot N.N."/>
        </authorList>
    </citation>
    <scope>NUCLEOTIDE SEQUENCE [LARGE SCALE GENOMIC DNA]</scope>
    <source>
        <strain evidence="2 3">DSM 26515</strain>
    </source>
</reference>
<dbReference type="GO" id="GO:0016829">
    <property type="term" value="F:lyase activity"/>
    <property type="evidence" value="ECO:0007669"/>
    <property type="project" value="UniProtKB-KW"/>
</dbReference>
<keyword evidence="3" id="KW-1185">Reference proteome</keyword>
<feature type="domain" description="Chorismatase FkbO/Hyg5-like N-terminal" evidence="1">
    <location>
        <begin position="69"/>
        <end position="191"/>
    </location>
</feature>
<dbReference type="STRING" id="529704.SAMN02927913_1284"/>
<proteinExistence type="predicted"/>
<dbReference type="AlphaFoldDB" id="A0A1H6SDL7"/>
<organism evidence="2 3">
    <name type="scientific">Frateuria terrea</name>
    <dbReference type="NCBI Taxonomy" id="529704"/>
    <lineage>
        <taxon>Bacteria</taxon>
        <taxon>Pseudomonadati</taxon>
        <taxon>Pseudomonadota</taxon>
        <taxon>Gammaproteobacteria</taxon>
        <taxon>Lysobacterales</taxon>
        <taxon>Rhodanobacteraceae</taxon>
        <taxon>Frateuria</taxon>
    </lineage>
</organism>
<evidence type="ECO:0000259" key="1">
    <source>
        <dbReference type="Pfam" id="PF21168"/>
    </source>
</evidence>
<dbReference type="InterPro" id="IPR035959">
    <property type="entry name" value="RutC-like_sf"/>
</dbReference>
<dbReference type="InterPro" id="IPR049368">
    <property type="entry name" value="FkbO_Hyg5-like_N"/>
</dbReference>
<dbReference type="Proteomes" id="UP000199420">
    <property type="component" value="Unassembled WGS sequence"/>
</dbReference>
<dbReference type="RefSeq" id="WP_091335030.1">
    <property type="nucleotide sequence ID" value="NZ_FNYC01000002.1"/>
</dbReference>
<evidence type="ECO:0000313" key="3">
    <source>
        <dbReference type="Proteomes" id="UP000199420"/>
    </source>
</evidence>
<evidence type="ECO:0000313" key="2">
    <source>
        <dbReference type="EMBL" id="SEI66093.1"/>
    </source>
</evidence>
<name>A0A1H6SDL7_9GAMM</name>
<dbReference type="SUPFAM" id="SSF55298">
    <property type="entry name" value="YjgF-like"/>
    <property type="match status" value="1"/>
</dbReference>